<protein>
    <submittedName>
        <fullName evidence="1">Unannotated protein</fullName>
    </submittedName>
</protein>
<dbReference type="GO" id="GO:0003906">
    <property type="term" value="F:DNA-(apurinic or apyrimidinic site) endonuclease activity"/>
    <property type="evidence" value="ECO:0007669"/>
    <property type="project" value="TreeGrafter"/>
</dbReference>
<dbReference type="InterPro" id="IPR001719">
    <property type="entry name" value="AP_endonuc_2"/>
</dbReference>
<dbReference type="EMBL" id="CAFBQA010000001">
    <property type="protein sequence ID" value="CAB5032717.1"/>
    <property type="molecule type" value="Genomic_DNA"/>
</dbReference>
<sequence>MDVCGSLKDRHANLGEGHIGSAPFRDLLSHGATAGIPFILETPGNEPEHAREVELLKEFRNS</sequence>
<dbReference type="GO" id="GO:0008270">
    <property type="term" value="F:zinc ion binding"/>
    <property type="evidence" value="ECO:0007669"/>
    <property type="project" value="InterPro"/>
</dbReference>
<name>A0A6J7RV12_9ZZZZ</name>
<organism evidence="1">
    <name type="scientific">freshwater metagenome</name>
    <dbReference type="NCBI Taxonomy" id="449393"/>
    <lineage>
        <taxon>unclassified sequences</taxon>
        <taxon>metagenomes</taxon>
        <taxon>ecological metagenomes</taxon>
    </lineage>
</organism>
<dbReference type="SUPFAM" id="SSF51658">
    <property type="entry name" value="Xylose isomerase-like"/>
    <property type="match status" value="1"/>
</dbReference>
<accession>A0A6J7RV12</accession>
<dbReference type="GO" id="GO:0008081">
    <property type="term" value="F:phosphoric diester hydrolase activity"/>
    <property type="evidence" value="ECO:0007669"/>
    <property type="project" value="TreeGrafter"/>
</dbReference>
<dbReference type="Gene3D" id="3.20.20.150">
    <property type="entry name" value="Divalent-metal-dependent TIM barrel enzymes"/>
    <property type="match status" value="1"/>
</dbReference>
<dbReference type="GO" id="GO:0006284">
    <property type="term" value="P:base-excision repair"/>
    <property type="evidence" value="ECO:0007669"/>
    <property type="project" value="TreeGrafter"/>
</dbReference>
<dbReference type="InterPro" id="IPR036237">
    <property type="entry name" value="Xyl_isomerase-like_sf"/>
</dbReference>
<dbReference type="PANTHER" id="PTHR21445:SF0">
    <property type="entry name" value="APURINIC-APYRIMIDINIC ENDONUCLEASE"/>
    <property type="match status" value="1"/>
</dbReference>
<evidence type="ECO:0000313" key="1">
    <source>
        <dbReference type="EMBL" id="CAB5032717.1"/>
    </source>
</evidence>
<dbReference type="PANTHER" id="PTHR21445">
    <property type="entry name" value="ENDONUCLEASE IV ENDODEOXYRIBONUCLEASE IV"/>
    <property type="match status" value="1"/>
</dbReference>
<dbReference type="AlphaFoldDB" id="A0A6J7RV12"/>
<gene>
    <name evidence="1" type="ORF">UFOPK4234_00001</name>
</gene>
<reference evidence="1" key="1">
    <citation type="submission" date="2020-05" db="EMBL/GenBank/DDBJ databases">
        <authorList>
            <person name="Chiriac C."/>
            <person name="Salcher M."/>
            <person name="Ghai R."/>
            <person name="Kavagutti S V."/>
        </authorList>
    </citation>
    <scope>NUCLEOTIDE SEQUENCE</scope>
</reference>
<proteinExistence type="predicted"/>
<dbReference type="GO" id="GO:0003677">
    <property type="term" value="F:DNA binding"/>
    <property type="evidence" value="ECO:0007669"/>
    <property type="project" value="InterPro"/>
</dbReference>